<organism evidence="10 11">
    <name type="scientific">Arcobacter caeni</name>
    <dbReference type="NCBI Taxonomy" id="1912877"/>
    <lineage>
        <taxon>Bacteria</taxon>
        <taxon>Pseudomonadati</taxon>
        <taxon>Campylobacterota</taxon>
        <taxon>Epsilonproteobacteria</taxon>
        <taxon>Campylobacterales</taxon>
        <taxon>Arcobacteraceae</taxon>
        <taxon>Arcobacter</taxon>
    </lineage>
</organism>
<protein>
    <recommendedName>
        <fullName evidence="12">Polysaccharide chain length determinant N-terminal domain-containing protein</fullName>
    </recommendedName>
</protein>
<dbReference type="Pfam" id="PF02706">
    <property type="entry name" value="Wzz"/>
    <property type="match status" value="1"/>
</dbReference>
<feature type="transmembrane region" description="Helical" evidence="7">
    <location>
        <begin position="400"/>
        <end position="423"/>
    </location>
</feature>
<evidence type="ECO:0000256" key="6">
    <source>
        <dbReference type="SAM" id="Coils"/>
    </source>
</evidence>
<reference evidence="10 11" key="1">
    <citation type="submission" date="2017-02" db="EMBL/GenBank/DDBJ databases">
        <title>Arcobacter caeni sp. nov, a new Arcobacter species isolated from reclaimed water.</title>
        <authorList>
            <person name="Figueras M.J."/>
            <person name="Perez-Cataluna A."/>
            <person name="Salas-Masso N."/>
        </authorList>
    </citation>
    <scope>NUCLEOTIDE SEQUENCE [LARGE SCALE GENOMIC DNA]</scope>
    <source>
        <strain evidence="10 11">RW17-10</strain>
    </source>
</reference>
<dbReference type="InterPro" id="IPR003856">
    <property type="entry name" value="LPS_length_determ_N"/>
</dbReference>
<evidence type="ECO:0000256" key="5">
    <source>
        <dbReference type="ARBA" id="ARBA00023136"/>
    </source>
</evidence>
<keyword evidence="4 7" id="KW-1133">Transmembrane helix</keyword>
<dbReference type="PANTHER" id="PTHR32309:SF13">
    <property type="entry name" value="FERRIC ENTEROBACTIN TRANSPORT PROTEIN FEPE"/>
    <property type="match status" value="1"/>
</dbReference>
<evidence type="ECO:0008006" key="12">
    <source>
        <dbReference type="Google" id="ProtNLM"/>
    </source>
</evidence>
<evidence type="ECO:0000259" key="9">
    <source>
        <dbReference type="Pfam" id="PF13807"/>
    </source>
</evidence>
<evidence type="ECO:0000256" key="3">
    <source>
        <dbReference type="ARBA" id="ARBA00022692"/>
    </source>
</evidence>
<comment type="subcellular location">
    <subcellularLocation>
        <location evidence="1">Cell membrane</location>
        <topology evidence="1">Multi-pass membrane protein</topology>
    </subcellularLocation>
</comment>
<comment type="caution">
    <text evidence="10">The sequence shown here is derived from an EMBL/GenBank/DDBJ whole genome shotgun (WGS) entry which is preliminary data.</text>
</comment>
<evidence type="ECO:0000256" key="4">
    <source>
        <dbReference type="ARBA" id="ARBA00022989"/>
    </source>
</evidence>
<dbReference type="AlphaFoldDB" id="A0A363CZI5"/>
<proteinExistence type="predicted"/>
<sequence length="430" mass="50341">MKENKNITEEEIDLRELFQIVWNKKVFIIFFTLCITIISAFYIYSKTPIFEVKSHVELGYINKEIIEDINSLEQKLKVVFSIEDVKSEANSFEKGVVTSIKQVKGVKNFLEIKTEAFTNEVAIVKNKEVLEFIQDLSVEKIKEYKTSLDNSISDTKREIDFIQNVNVKDIKSQINIIKEQEIKDIDRQIDILKTQNIKNIDREINLLKSQEVPTLKKHINFLSKTHIKSLENKIEYYSKNLQKYISETNKINQYIEKLDNTSSMIASVQILNYQNLITNAQNEIKDLELEIEVIKNETIPKLEFDLENITTIKIKDLEDKKKNILNVDIKNLENKKINISNELIRKLEDKINVEFQTKIYQLNEKMDIQNFKKSEQNLANTKLVGEYLVNNFPVKPKKSLVIVVSFLTGFIVSIFLVFLLNFINNPRKES</sequence>
<keyword evidence="3 7" id="KW-0812">Transmembrane</keyword>
<dbReference type="InterPro" id="IPR032807">
    <property type="entry name" value="GNVR"/>
</dbReference>
<dbReference type="GO" id="GO:0005886">
    <property type="term" value="C:plasma membrane"/>
    <property type="evidence" value="ECO:0007669"/>
    <property type="project" value="UniProtKB-SubCell"/>
</dbReference>
<evidence type="ECO:0000256" key="7">
    <source>
        <dbReference type="SAM" id="Phobius"/>
    </source>
</evidence>
<name>A0A363CZI5_9BACT</name>
<dbReference type="Proteomes" id="UP000251135">
    <property type="component" value="Unassembled WGS sequence"/>
</dbReference>
<accession>A0A363CZI5</accession>
<dbReference type="Pfam" id="PF13807">
    <property type="entry name" value="GNVR"/>
    <property type="match status" value="1"/>
</dbReference>
<keyword evidence="6" id="KW-0175">Coiled coil</keyword>
<feature type="transmembrane region" description="Helical" evidence="7">
    <location>
        <begin position="26"/>
        <end position="44"/>
    </location>
</feature>
<dbReference type="EMBL" id="MUXE01000007">
    <property type="protein sequence ID" value="PUE64495.1"/>
    <property type="molecule type" value="Genomic_DNA"/>
</dbReference>
<gene>
    <name evidence="10" type="ORF">B0174_06515</name>
</gene>
<dbReference type="InterPro" id="IPR050445">
    <property type="entry name" value="Bact_polysacc_biosynth/exp"/>
</dbReference>
<keyword evidence="11" id="KW-1185">Reference proteome</keyword>
<evidence type="ECO:0000256" key="2">
    <source>
        <dbReference type="ARBA" id="ARBA00022475"/>
    </source>
</evidence>
<dbReference type="RefSeq" id="WP_165790398.1">
    <property type="nucleotide sequence ID" value="NZ_MUXE01000007.1"/>
</dbReference>
<keyword evidence="2" id="KW-1003">Cell membrane</keyword>
<dbReference type="PANTHER" id="PTHR32309">
    <property type="entry name" value="TYROSINE-PROTEIN KINASE"/>
    <property type="match status" value="1"/>
</dbReference>
<evidence type="ECO:0000313" key="11">
    <source>
        <dbReference type="Proteomes" id="UP000251135"/>
    </source>
</evidence>
<evidence type="ECO:0000256" key="1">
    <source>
        <dbReference type="ARBA" id="ARBA00004651"/>
    </source>
</evidence>
<dbReference type="GO" id="GO:0004713">
    <property type="term" value="F:protein tyrosine kinase activity"/>
    <property type="evidence" value="ECO:0007669"/>
    <property type="project" value="TreeGrafter"/>
</dbReference>
<evidence type="ECO:0000259" key="8">
    <source>
        <dbReference type="Pfam" id="PF02706"/>
    </source>
</evidence>
<evidence type="ECO:0000313" key="10">
    <source>
        <dbReference type="EMBL" id="PUE64495.1"/>
    </source>
</evidence>
<feature type="coiled-coil region" evidence="6">
    <location>
        <begin position="227"/>
        <end position="349"/>
    </location>
</feature>
<feature type="domain" description="Tyrosine-protein kinase G-rich" evidence="9">
    <location>
        <begin position="352"/>
        <end position="420"/>
    </location>
</feature>
<feature type="domain" description="Polysaccharide chain length determinant N-terminal" evidence="8">
    <location>
        <begin position="10"/>
        <end position="81"/>
    </location>
</feature>
<keyword evidence="5 7" id="KW-0472">Membrane</keyword>